<dbReference type="RefSeq" id="WP_136899135.1">
    <property type="nucleotide sequence ID" value="NZ_SUME01000001.1"/>
</dbReference>
<dbReference type="AlphaFoldDB" id="A0A4U0P5Z8"/>
<evidence type="ECO:0000256" key="1">
    <source>
        <dbReference type="PROSITE-ProRule" id="PRU00169"/>
    </source>
</evidence>
<feature type="domain" description="Response regulatory" evidence="2">
    <location>
        <begin position="6"/>
        <end position="119"/>
    </location>
</feature>
<gene>
    <name evidence="3" type="ORF">FAZ15_00660</name>
</gene>
<proteinExistence type="predicted"/>
<organism evidence="3 4">
    <name type="scientific">Sphingobacterium olei</name>
    <dbReference type="NCBI Taxonomy" id="2571155"/>
    <lineage>
        <taxon>Bacteria</taxon>
        <taxon>Pseudomonadati</taxon>
        <taxon>Bacteroidota</taxon>
        <taxon>Sphingobacteriia</taxon>
        <taxon>Sphingobacteriales</taxon>
        <taxon>Sphingobacteriaceae</taxon>
        <taxon>Sphingobacterium</taxon>
    </lineage>
</organism>
<reference evidence="3 4" key="1">
    <citation type="submission" date="2019-04" db="EMBL/GenBank/DDBJ databases">
        <title>Sphingobacterium olei sp. nov., isolated from oil-contaminated soil.</title>
        <authorList>
            <person name="Liu B."/>
        </authorList>
    </citation>
    <scope>NUCLEOTIDE SEQUENCE [LARGE SCALE GENOMIC DNA]</scope>
    <source>
        <strain evidence="3 4">HAL-9</strain>
    </source>
</reference>
<name>A0A4U0P5Z8_9SPHI</name>
<dbReference type="SUPFAM" id="SSF52172">
    <property type="entry name" value="CheY-like"/>
    <property type="match status" value="1"/>
</dbReference>
<dbReference type="InterPro" id="IPR011006">
    <property type="entry name" value="CheY-like_superfamily"/>
</dbReference>
<keyword evidence="4" id="KW-1185">Reference proteome</keyword>
<dbReference type="Proteomes" id="UP000306808">
    <property type="component" value="Unassembled WGS sequence"/>
</dbReference>
<dbReference type="PROSITE" id="PS50110">
    <property type="entry name" value="RESPONSE_REGULATORY"/>
    <property type="match status" value="1"/>
</dbReference>
<evidence type="ECO:0000313" key="4">
    <source>
        <dbReference type="Proteomes" id="UP000306808"/>
    </source>
</evidence>
<dbReference type="GO" id="GO:0000160">
    <property type="term" value="P:phosphorelay signal transduction system"/>
    <property type="evidence" value="ECO:0007669"/>
    <property type="project" value="InterPro"/>
</dbReference>
<dbReference type="EMBL" id="SUME01000001">
    <property type="protein sequence ID" value="TJZ62856.1"/>
    <property type="molecule type" value="Genomic_DNA"/>
</dbReference>
<dbReference type="InterPro" id="IPR001789">
    <property type="entry name" value="Sig_transdc_resp-reg_receiver"/>
</dbReference>
<evidence type="ECO:0000313" key="3">
    <source>
        <dbReference type="EMBL" id="TJZ62856.1"/>
    </source>
</evidence>
<keyword evidence="1" id="KW-0597">Phosphoprotein</keyword>
<dbReference type="Gene3D" id="3.40.50.2300">
    <property type="match status" value="1"/>
</dbReference>
<protein>
    <recommendedName>
        <fullName evidence="2">Response regulatory domain-containing protein</fullName>
    </recommendedName>
</protein>
<feature type="modified residue" description="4-aspartylphosphate" evidence="1">
    <location>
        <position position="58"/>
    </location>
</feature>
<dbReference type="OrthoDB" id="711411at2"/>
<comment type="caution">
    <text evidence="3">The sequence shown here is derived from an EMBL/GenBank/DDBJ whole genome shotgun (WGS) entry which is preliminary data.</text>
</comment>
<evidence type="ECO:0000259" key="2">
    <source>
        <dbReference type="PROSITE" id="PS50110"/>
    </source>
</evidence>
<sequence length="130" mass="14781">MIQTLKCFLIEDEPLAIRQLESFIGTRKTLELVDIVDDVENVAEFLPKLIHSDILFLDIQVKGGNINTLASYIAPLPHLVVISALPPEHYPEFIKNRHHFVLQKPITPVRFNTCITNILKHTVETNSTLT</sequence>
<accession>A0A4U0P5Z8</accession>